<evidence type="ECO:0000256" key="1">
    <source>
        <dbReference type="ARBA" id="ARBA00004328"/>
    </source>
</evidence>
<reference evidence="4 5" key="1">
    <citation type="submission" date="2020-03" db="EMBL/GenBank/DDBJ databases">
        <title>Cyclobacterium plantarum sp. nov., a marine bacterium isolated from a coastal-marine wetland.</title>
        <authorList>
            <person name="Sanchez-Porro C."/>
            <person name="Ventosa A."/>
            <person name="Amoozegar M."/>
        </authorList>
    </citation>
    <scope>NUCLEOTIDE SEQUENCE [LARGE SCALE GENOMIC DNA]</scope>
    <source>
        <strain evidence="4 5">GBPx2</strain>
    </source>
</reference>
<dbReference type="EMBL" id="JAANYN010000005">
    <property type="protein sequence ID" value="NHE57961.1"/>
    <property type="molecule type" value="Genomic_DNA"/>
</dbReference>
<dbReference type="Proteomes" id="UP000649799">
    <property type="component" value="Unassembled WGS sequence"/>
</dbReference>
<keyword evidence="2" id="KW-0175">Coiled coil</keyword>
<dbReference type="SUPFAM" id="SSF56563">
    <property type="entry name" value="Major capsid protein gp5"/>
    <property type="match status" value="1"/>
</dbReference>
<evidence type="ECO:0000313" key="4">
    <source>
        <dbReference type="EMBL" id="NHE57961.1"/>
    </source>
</evidence>
<feature type="coiled-coil region" evidence="2">
    <location>
        <begin position="4"/>
        <end position="38"/>
    </location>
</feature>
<dbReference type="NCBIfam" id="TIGR01554">
    <property type="entry name" value="major_cap_HK97"/>
    <property type="match status" value="1"/>
</dbReference>
<name>A0ABX0HCQ7_9BACT</name>
<evidence type="ECO:0000259" key="3">
    <source>
        <dbReference type="Pfam" id="PF05065"/>
    </source>
</evidence>
<dbReference type="RefSeq" id="WP_166147900.1">
    <property type="nucleotide sequence ID" value="NZ_JAANYN010000005.1"/>
</dbReference>
<keyword evidence="5" id="KW-1185">Reference proteome</keyword>
<sequence>MKKSIQLRKELAELDKEIKALLDSAKKENRDFSNEEKENFDTKFNEAEELRTKIADAEKIEAFEARMATTQGVNVPNINTNKGERYSLLGHINAVRSGKVDGVFAEAQKEGEKELRNAGVSLNSNAVYIPTNYQRDFSVTGDSGTKGGNLVGTDKTSIIESLFEGSLLDKVGATKMLNLVSNVDMPKGGAVVSSWRTENQTVVSSDHTIGQVELRPNRLATRMPVSNQLFIQSSASVEAYFRGEIEKSIQKALDSKYVENLLASADVQGVVNGTNGAALTYAKVQEFIELVGKSEADTDVAKFLINWDVYSALKVLEKASGSDKFVLADGKVDGFDYVVSNRVPNNLTKGTGTDLSAMVFGDFTSAVVAGWGTIEIITDPYTAAADGQTIMNVNSYWDLKDMYFEGKSVSKDIIA</sequence>
<comment type="caution">
    <text evidence="4">The sequence shown here is derived from an EMBL/GenBank/DDBJ whole genome shotgun (WGS) entry which is preliminary data.</text>
</comment>
<comment type="subcellular location">
    <subcellularLocation>
        <location evidence="1">Virion</location>
    </subcellularLocation>
</comment>
<proteinExistence type="predicted"/>
<gene>
    <name evidence="4" type="ORF">G9Q97_14190</name>
</gene>
<evidence type="ECO:0000256" key="2">
    <source>
        <dbReference type="SAM" id="Coils"/>
    </source>
</evidence>
<dbReference type="InterPro" id="IPR024455">
    <property type="entry name" value="Phage_capsid"/>
</dbReference>
<evidence type="ECO:0000313" key="5">
    <source>
        <dbReference type="Proteomes" id="UP000649799"/>
    </source>
</evidence>
<organism evidence="4 5">
    <name type="scientific">Cyclobacterium plantarum</name>
    <dbReference type="NCBI Taxonomy" id="2716263"/>
    <lineage>
        <taxon>Bacteria</taxon>
        <taxon>Pseudomonadati</taxon>
        <taxon>Bacteroidota</taxon>
        <taxon>Cytophagia</taxon>
        <taxon>Cytophagales</taxon>
        <taxon>Cyclobacteriaceae</taxon>
        <taxon>Cyclobacterium</taxon>
    </lineage>
</organism>
<accession>A0ABX0HCQ7</accession>
<dbReference type="InterPro" id="IPR054612">
    <property type="entry name" value="Phage_capsid-like_C"/>
</dbReference>
<dbReference type="Pfam" id="PF05065">
    <property type="entry name" value="Phage_capsid"/>
    <property type="match status" value="1"/>
</dbReference>
<feature type="domain" description="Phage capsid-like C-terminal" evidence="3">
    <location>
        <begin position="155"/>
        <end position="392"/>
    </location>
</feature>
<protein>
    <submittedName>
        <fullName evidence="4">Phage major capsid protein</fullName>
    </submittedName>
</protein>